<dbReference type="EMBL" id="NPBH01000010">
    <property type="protein sequence ID" value="PAE09308.1"/>
    <property type="molecule type" value="Genomic_DNA"/>
</dbReference>
<dbReference type="Gene3D" id="3.30.200.20">
    <property type="entry name" value="Phosphorylase Kinase, domain 1"/>
    <property type="match status" value="1"/>
</dbReference>
<evidence type="ECO:0000313" key="2">
    <source>
        <dbReference type="EMBL" id="PAE09308.1"/>
    </source>
</evidence>
<evidence type="ECO:0000313" key="3">
    <source>
        <dbReference type="Proteomes" id="UP000216475"/>
    </source>
</evidence>
<dbReference type="InterPro" id="IPR011009">
    <property type="entry name" value="Kinase-like_dom_sf"/>
</dbReference>
<dbReference type="AlphaFoldDB" id="A0A268HHG4"/>
<gene>
    <name evidence="2" type="ORF">CHI12_02910</name>
</gene>
<dbReference type="Proteomes" id="UP000216475">
    <property type="component" value="Unassembled WGS sequence"/>
</dbReference>
<name>A0A268HHG4_9BACI</name>
<feature type="domain" description="Aminoglycoside phosphotransferase" evidence="1">
    <location>
        <begin position="53"/>
        <end position="242"/>
    </location>
</feature>
<dbReference type="InterPro" id="IPR051678">
    <property type="entry name" value="AGP_Transferase"/>
</dbReference>
<dbReference type="PANTHER" id="PTHR21310">
    <property type="entry name" value="AMINOGLYCOSIDE PHOSPHOTRANSFERASE-RELATED-RELATED"/>
    <property type="match status" value="1"/>
</dbReference>
<dbReference type="Pfam" id="PF01636">
    <property type="entry name" value="APH"/>
    <property type="match status" value="1"/>
</dbReference>
<dbReference type="SUPFAM" id="SSF56112">
    <property type="entry name" value="Protein kinase-like (PK-like)"/>
    <property type="match status" value="1"/>
</dbReference>
<dbReference type="InterPro" id="IPR002575">
    <property type="entry name" value="Aminoglycoside_PTrfase"/>
</dbReference>
<dbReference type="Gene3D" id="3.90.1200.10">
    <property type="match status" value="1"/>
</dbReference>
<reference evidence="2 3" key="1">
    <citation type="submission" date="2017-07" db="EMBL/GenBank/DDBJ databases">
        <title>Isolation and whole genome analysis of endospore-forming bacteria from heroin.</title>
        <authorList>
            <person name="Kalinowski J."/>
            <person name="Ahrens B."/>
            <person name="Al-Dilaimi A."/>
            <person name="Winkler A."/>
            <person name="Wibberg D."/>
            <person name="Schleenbecker U."/>
            <person name="Ruckert C."/>
            <person name="Wolfel R."/>
            <person name="Grass G."/>
        </authorList>
    </citation>
    <scope>NUCLEOTIDE SEQUENCE [LARGE SCALE GENOMIC DNA]</scope>
    <source>
        <strain evidence="2 3">7509</strain>
    </source>
</reference>
<accession>A0A268HHG4</accession>
<sequence>METAQKLCNHAIPPRFFVSICIFTCFKRTGGEGLDKLTAAWLEGHLQEPIRQVEAIDSGWDHDVYVLNGHWILRLPKKDVTINREEEKLLKNLQTKTNIALPAFTICTTPEGREAMLYPYIPGQPISASMSDLFLENAAIQLGTFLSKLHKLDPTSYRLPKRDRSYYDLLLEKIRLFYPDLSASVIHHTESVFAKLHPVFTTVVHGDLRPAHILWEESSRQVGIIDFSDMHVGDPAIDFVGIRQINTDFLKQVLFNYDSADKEAICQRADLLTNLGVYYELLEYGPSRKLAAKMERQFV</sequence>
<evidence type="ECO:0000259" key="1">
    <source>
        <dbReference type="Pfam" id="PF01636"/>
    </source>
</evidence>
<protein>
    <recommendedName>
        <fullName evidence="1">Aminoglycoside phosphotransferase domain-containing protein</fullName>
    </recommendedName>
</protein>
<organism evidence="2 3">
    <name type="scientific">Terribacillus saccharophilus</name>
    <dbReference type="NCBI Taxonomy" id="361277"/>
    <lineage>
        <taxon>Bacteria</taxon>
        <taxon>Bacillati</taxon>
        <taxon>Bacillota</taxon>
        <taxon>Bacilli</taxon>
        <taxon>Bacillales</taxon>
        <taxon>Bacillaceae</taxon>
        <taxon>Terribacillus</taxon>
    </lineage>
</organism>
<comment type="caution">
    <text evidence="2">The sequence shown here is derived from an EMBL/GenBank/DDBJ whole genome shotgun (WGS) entry which is preliminary data.</text>
</comment>
<proteinExistence type="predicted"/>
<dbReference type="PANTHER" id="PTHR21310:SF15">
    <property type="entry name" value="AMINOGLYCOSIDE PHOSPHOTRANSFERASE DOMAIN-CONTAINING PROTEIN"/>
    <property type="match status" value="1"/>
</dbReference>